<dbReference type="InterPro" id="IPR003953">
    <property type="entry name" value="FAD-dep_OxRdtase_2_FAD-bd"/>
</dbReference>
<dbReference type="GO" id="GO:0050660">
    <property type="term" value="F:flavin adenine dinucleotide binding"/>
    <property type="evidence" value="ECO:0007669"/>
    <property type="project" value="UniProtKB-UniRule"/>
</dbReference>
<feature type="binding site" evidence="16">
    <location>
        <begin position="42"/>
        <end position="57"/>
    </location>
    <ligand>
        <name>FAD</name>
        <dbReference type="ChEBI" id="CHEBI:57692"/>
    </ligand>
</feature>
<dbReference type="FunFam" id="3.90.700.10:FF:000001">
    <property type="entry name" value="Mitochondrial succinate dehydrogenase flavoprotein subunit"/>
    <property type="match status" value="1"/>
</dbReference>
<feature type="domain" description="Fumarate reductase/succinate dehydrogenase flavoprotein-like C-terminal" evidence="20">
    <location>
        <begin position="465"/>
        <end position="600"/>
    </location>
</feature>
<dbReference type="GO" id="GO:0022900">
    <property type="term" value="P:electron transport chain"/>
    <property type="evidence" value="ECO:0007669"/>
    <property type="project" value="UniProtKB-UniRule"/>
</dbReference>
<keyword evidence="11 18" id="KW-0472">Membrane</keyword>
<dbReference type="STRING" id="180197.SAMN02982919_02817"/>
<evidence type="ECO:0000256" key="15">
    <source>
        <dbReference type="PIRSR" id="PIRSR611281-2"/>
    </source>
</evidence>
<dbReference type="Pfam" id="PF02910">
    <property type="entry name" value="Succ_DH_flav_C"/>
    <property type="match status" value="1"/>
</dbReference>
<dbReference type="Gene3D" id="1.20.58.100">
    <property type="entry name" value="Fumarate reductase/succinate dehydrogenase flavoprotein-like, C-terminal domain"/>
    <property type="match status" value="1"/>
</dbReference>
<evidence type="ECO:0000313" key="22">
    <source>
        <dbReference type="Proteomes" id="UP000199766"/>
    </source>
</evidence>
<feature type="binding site" evidence="15">
    <location>
        <position position="259"/>
    </location>
    <ligand>
        <name>substrate</name>
    </ligand>
</feature>
<dbReference type="NCBIfam" id="TIGR01812">
    <property type="entry name" value="sdhA_frdA_Gneg"/>
    <property type="match status" value="1"/>
</dbReference>
<dbReference type="SUPFAM" id="SSF51905">
    <property type="entry name" value="FAD/NAD(P)-binding domain"/>
    <property type="match status" value="1"/>
</dbReference>
<dbReference type="InterPro" id="IPR014006">
    <property type="entry name" value="Succ_Dhase_FrdA_Gneg"/>
</dbReference>
<dbReference type="SUPFAM" id="SSF56425">
    <property type="entry name" value="Succinate dehydrogenase/fumarate reductase flavoprotein, catalytic domain"/>
    <property type="match status" value="1"/>
</dbReference>
<feature type="binding site" evidence="15">
    <location>
        <position position="358"/>
    </location>
    <ligand>
        <name>substrate</name>
    </ligand>
</feature>
<dbReference type="Pfam" id="PF00890">
    <property type="entry name" value="FAD_binding_2"/>
    <property type="match status" value="1"/>
</dbReference>
<dbReference type="InterPro" id="IPR030664">
    <property type="entry name" value="SdhA/FrdA/AprA"/>
</dbReference>
<evidence type="ECO:0000259" key="19">
    <source>
        <dbReference type="Pfam" id="PF00890"/>
    </source>
</evidence>
<keyword evidence="10 18" id="KW-0560">Oxidoreductase</keyword>
<dbReference type="InterPro" id="IPR037099">
    <property type="entry name" value="Fum_R/Succ_DH_flav-like_C_sf"/>
</dbReference>
<evidence type="ECO:0000256" key="3">
    <source>
        <dbReference type="ARBA" id="ARBA00008040"/>
    </source>
</evidence>
<evidence type="ECO:0000256" key="14">
    <source>
        <dbReference type="PIRSR" id="PIRSR000171-1"/>
    </source>
</evidence>
<keyword evidence="18" id="KW-1003">Cell membrane</keyword>
<dbReference type="InterPro" id="IPR036188">
    <property type="entry name" value="FAD/NAD-bd_sf"/>
</dbReference>
<dbReference type="FunFam" id="1.20.58.100:FF:000001">
    <property type="entry name" value="Succinate dehydrogenase flavoprotein subunit (SdhA)"/>
    <property type="match status" value="1"/>
</dbReference>
<dbReference type="Gene3D" id="3.90.700.10">
    <property type="entry name" value="Succinate dehydrogenase/fumarate reductase flavoprotein, catalytic domain"/>
    <property type="match status" value="1"/>
</dbReference>
<feature type="binding site" evidence="16">
    <location>
        <begin position="407"/>
        <end position="408"/>
    </location>
    <ligand>
        <name>FAD</name>
        <dbReference type="ChEBI" id="CHEBI:57692"/>
    </ligand>
</feature>
<evidence type="ECO:0000256" key="10">
    <source>
        <dbReference type="ARBA" id="ARBA00023002"/>
    </source>
</evidence>
<dbReference type="Proteomes" id="UP000199766">
    <property type="component" value="Unassembled WGS sequence"/>
</dbReference>
<dbReference type="GO" id="GO:0009055">
    <property type="term" value="F:electron transfer activity"/>
    <property type="evidence" value="ECO:0007669"/>
    <property type="project" value="TreeGrafter"/>
</dbReference>
<keyword evidence="8 16" id="KW-0274">FAD</keyword>
<keyword evidence="7 16" id="KW-0285">Flavoprotein</keyword>
<dbReference type="GO" id="GO:0008177">
    <property type="term" value="F:succinate dehydrogenase (quinone) activity"/>
    <property type="evidence" value="ECO:0007669"/>
    <property type="project" value="UniProtKB-EC"/>
</dbReference>
<dbReference type="PROSITE" id="PS00504">
    <property type="entry name" value="FRD_SDH_FAD_BINDING"/>
    <property type="match status" value="1"/>
</dbReference>
<dbReference type="GO" id="GO:0006099">
    <property type="term" value="P:tricarboxylic acid cycle"/>
    <property type="evidence" value="ECO:0007669"/>
    <property type="project" value="UniProtKB-UniRule"/>
</dbReference>
<evidence type="ECO:0000256" key="7">
    <source>
        <dbReference type="ARBA" id="ARBA00022630"/>
    </source>
</evidence>
<dbReference type="UniPathway" id="UPA00223">
    <property type="reaction ID" value="UER01005"/>
</dbReference>
<evidence type="ECO:0000256" key="17">
    <source>
        <dbReference type="PIRSR" id="PIRSR611281-4"/>
    </source>
</evidence>
<feature type="domain" description="FAD-dependent oxidoreductase 2 FAD-binding" evidence="19">
    <location>
        <begin position="14"/>
        <end position="408"/>
    </location>
</feature>
<feature type="binding site" evidence="16">
    <location>
        <position position="226"/>
    </location>
    <ligand>
        <name>FAD</name>
        <dbReference type="ChEBI" id="CHEBI:57692"/>
    </ligand>
</feature>
<evidence type="ECO:0000256" key="9">
    <source>
        <dbReference type="ARBA" id="ARBA00022982"/>
    </source>
</evidence>
<feature type="modified residue" description="Tele-8alpha-FAD histidine" evidence="17">
    <location>
        <position position="50"/>
    </location>
</feature>
<dbReference type="Gene3D" id="4.10.80.40">
    <property type="entry name" value="succinate dehydrogenase protein domain"/>
    <property type="match status" value="1"/>
</dbReference>
<dbReference type="InterPro" id="IPR003952">
    <property type="entry name" value="FRD_SDH_FAD_BS"/>
</dbReference>
<evidence type="ECO:0000256" key="1">
    <source>
        <dbReference type="ARBA" id="ARBA00004515"/>
    </source>
</evidence>
<gene>
    <name evidence="21" type="ORF">SAMN02982919_02817</name>
</gene>
<evidence type="ECO:0000313" key="21">
    <source>
        <dbReference type="EMBL" id="SER68399.1"/>
    </source>
</evidence>
<dbReference type="AlphaFoldDB" id="A0A1H9R8M2"/>
<dbReference type="EMBL" id="FOGD01000012">
    <property type="protein sequence ID" value="SER68399.1"/>
    <property type="molecule type" value="Genomic_DNA"/>
</dbReference>
<dbReference type="EC" id="1.3.5.1" evidence="4 18"/>
<evidence type="ECO:0000256" key="16">
    <source>
        <dbReference type="PIRSR" id="PIRSR611281-3"/>
    </source>
</evidence>
<evidence type="ECO:0000256" key="4">
    <source>
        <dbReference type="ARBA" id="ARBA00012792"/>
    </source>
</evidence>
<dbReference type="NCBIfam" id="TIGR01816">
    <property type="entry name" value="sdhA_forward"/>
    <property type="match status" value="1"/>
</dbReference>
<organism evidence="21 22">
    <name type="scientific">Giesbergeria anulus</name>
    <dbReference type="NCBI Taxonomy" id="180197"/>
    <lineage>
        <taxon>Bacteria</taxon>
        <taxon>Pseudomonadati</taxon>
        <taxon>Pseudomonadota</taxon>
        <taxon>Betaproteobacteria</taxon>
        <taxon>Burkholderiales</taxon>
        <taxon>Comamonadaceae</taxon>
        <taxon>Giesbergeria</taxon>
    </lineage>
</organism>
<dbReference type="PRINTS" id="PR00411">
    <property type="entry name" value="PNDRDTASEI"/>
</dbReference>
<evidence type="ECO:0000256" key="11">
    <source>
        <dbReference type="ARBA" id="ARBA00023136"/>
    </source>
</evidence>
<evidence type="ECO:0000256" key="5">
    <source>
        <dbReference type="ARBA" id="ARBA00019965"/>
    </source>
</evidence>
<keyword evidence="18" id="KW-0816">Tricarboxylic acid cycle</keyword>
<dbReference type="PIRSF" id="PIRSF000171">
    <property type="entry name" value="SDHA_APRA_LASPO"/>
    <property type="match status" value="1"/>
</dbReference>
<feature type="binding site" evidence="16">
    <location>
        <position position="391"/>
    </location>
    <ligand>
        <name>FAD</name>
        <dbReference type="ChEBI" id="CHEBI:57692"/>
    </ligand>
</feature>
<dbReference type="PANTHER" id="PTHR11632:SF51">
    <property type="entry name" value="SUCCINATE DEHYDROGENASE [UBIQUINONE] FLAVOPROTEIN SUBUNIT, MITOCHONDRIAL"/>
    <property type="match status" value="1"/>
</dbReference>
<evidence type="ECO:0000256" key="13">
    <source>
        <dbReference type="NCBIfam" id="TIGR01816"/>
    </source>
</evidence>
<feature type="binding site" evidence="16">
    <location>
        <begin position="19"/>
        <end position="24"/>
    </location>
    <ligand>
        <name>FAD</name>
        <dbReference type="ChEBI" id="CHEBI:57692"/>
    </ligand>
</feature>
<sequence length="601" mass="65735">MSYTQANITKRKFDVVIVGAGGSGMRAALELSRAGLNVASLSKVFPTRSHTVAAQGGVSASLGNMSEDNWHYHFYDTIKGSDWLGDQDAIEFMCREAPNVVIELEHFGMPFDRNPDGTIYQRPFGGHTANYGEKPVQRACAAADRTGHAMLHTLYQQNVKAKTNFFVEWMALDLIRNSQGDVVGVTALELETGDLYELHAKAVLLATGGAGRIFAASTNAFINTGDGLGMAARAGIPLQDMEFWQFHPTGVAGAGVLLTEGCRGEGAILLNSNGERFMERYAPTLKDLAPRDFVSRSMDQEIKEGRGCGPNKDYILMKLDHLGADTIRKRLPSVEEIGHNFANVDITKEPIPVVPTIHYQMGGIPTNINGQVVVHDGVQNHVVNGLYAVGECSCVSVHGANRLGTNSLLDLLVFGKSAGKHIVQFVKDHGEHQAVPANGSERTLTRLNQLQDSKSGTYAQTLANDIRTSMQQHAGVFRTQKSMDEGVVKINGLRDQVSTVTLQDKSKVWNTARMEALEVDNLIEVAQATMTSAAARKECRGAHTVYDYEHPADHAEFPLGRNDKEWMKHTLWHSANNSLTYKPVNLKPLTVDSVPPKVRTF</sequence>
<feature type="binding site" evidence="15">
    <location>
        <position position="402"/>
    </location>
    <ligand>
        <name>substrate</name>
    </ligand>
</feature>
<keyword evidence="9 18" id="KW-0249">Electron transport</keyword>
<evidence type="ECO:0000256" key="2">
    <source>
        <dbReference type="ARBA" id="ARBA00004894"/>
    </source>
</evidence>
<keyword evidence="6 18" id="KW-0813">Transport</keyword>
<dbReference type="InterPro" id="IPR027477">
    <property type="entry name" value="Succ_DH/fumarate_Rdtase_cat_sf"/>
</dbReference>
<dbReference type="InterPro" id="IPR011281">
    <property type="entry name" value="Succ_DH_flav_su_fwd"/>
</dbReference>
<feature type="binding site" evidence="15">
    <location>
        <position position="247"/>
    </location>
    <ligand>
        <name>substrate</name>
    </ligand>
</feature>
<dbReference type="Gene3D" id="3.50.50.60">
    <property type="entry name" value="FAD/NAD(P)-binding domain"/>
    <property type="match status" value="1"/>
</dbReference>
<comment type="similarity">
    <text evidence="3 18">Belongs to the FAD-dependent oxidoreductase 2 family. FRD/SDH subfamily.</text>
</comment>
<name>A0A1H9R8M2_9BURK</name>
<evidence type="ECO:0000259" key="20">
    <source>
        <dbReference type="Pfam" id="PF02910"/>
    </source>
</evidence>
<keyword evidence="18" id="KW-0997">Cell inner membrane</keyword>
<comment type="catalytic activity">
    <reaction evidence="12 18">
        <text>a quinone + succinate = fumarate + a quinol</text>
        <dbReference type="Rhea" id="RHEA:40523"/>
        <dbReference type="ChEBI" id="CHEBI:24646"/>
        <dbReference type="ChEBI" id="CHEBI:29806"/>
        <dbReference type="ChEBI" id="CHEBI:30031"/>
        <dbReference type="ChEBI" id="CHEBI:132124"/>
        <dbReference type="EC" id="1.3.5.1"/>
    </reaction>
</comment>
<protein>
    <recommendedName>
        <fullName evidence="5 13">Succinate dehydrogenase flavoprotein subunit</fullName>
        <ecNumber evidence="4 18">1.3.5.1</ecNumber>
    </recommendedName>
</protein>
<feature type="active site" description="Proton acceptor" evidence="14">
    <location>
        <position position="291"/>
    </location>
</feature>
<dbReference type="OrthoDB" id="9806724at2"/>
<accession>A0A1H9R8M2</accession>
<keyword evidence="22" id="KW-1185">Reference proteome</keyword>
<dbReference type="GO" id="GO:0009061">
    <property type="term" value="P:anaerobic respiration"/>
    <property type="evidence" value="ECO:0007669"/>
    <property type="project" value="TreeGrafter"/>
</dbReference>
<evidence type="ECO:0000256" key="6">
    <source>
        <dbReference type="ARBA" id="ARBA00022448"/>
    </source>
</evidence>
<evidence type="ECO:0000256" key="12">
    <source>
        <dbReference type="ARBA" id="ARBA00049220"/>
    </source>
</evidence>
<dbReference type="InterPro" id="IPR015939">
    <property type="entry name" value="Fum_Rdtase/Succ_DH_flav-like_C"/>
</dbReference>
<proteinExistence type="inferred from homology"/>
<comment type="pathway">
    <text evidence="2 18">Carbohydrate metabolism; tricarboxylic acid cycle; fumarate from succinate (bacterial route): step 1/1.</text>
</comment>
<comment type="cofactor">
    <cofactor evidence="16">
        <name>FAD</name>
        <dbReference type="ChEBI" id="CHEBI:57692"/>
    </cofactor>
    <text evidence="16">Flavinylated by SdhE, about 5% flavinylation occurs in the absence of SdhE.</text>
</comment>
<comment type="subcellular location">
    <subcellularLocation>
        <location evidence="1 18">Cell inner membrane</location>
        <topology evidence="1 18">Peripheral membrane protein</topology>
        <orientation evidence="1 18">Cytoplasmic side</orientation>
    </subcellularLocation>
</comment>
<dbReference type="GO" id="GO:0005886">
    <property type="term" value="C:plasma membrane"/>
    <property type="evidence" value="ECO:0007669"/>
    <property type="project" value="UniProtKB-SubCell"/>
</dbReference>
<dbReference type="PANTHER" id="PTHR11632">
    <property type="entry name" value="SUCCINATE DEHYDROGENASE 2 FLAVOPROTEIN SUBUNIT"/>
    <property type="match status" value="1"/>
</dbReference>
<evidence type="ECO:0000256" key="8">
    <source>
        <dbReference type="ARBA" id="ARBA00022827"/>
    </source>
</evidence>
<reference evidence="21 22" key="1">
    <citation type="submission" date="2016-10" db="EMBL/GenBank/DDBJ databases">
        <authorList>
            <person name="de Groot N.N."/>
        </authorList>
    </citation>
    <scope>NUCLEOTIDE SEQUENCE [LARGE SCALE GENOMIC DNA]</scope>
    <source>
        <strain evidence="21 22">ATCC 35958</strain>
    </source>
</reference>
<evidence type="ECO:0000256" key="18">
    <source>
        <dbReference type="RuleBase" id="RU362051"/>
    </source>
</evidence>
<dbReference type="SUPFAM" id="SSF46977">
    <property type="entry name" value="Succinate dehydrogenase/fumarate reductase flavoprotein C-terminal domain"/>
    <property type="match status" value="1"/>
</dbReference>
<dbReference type="RefSeq" id="WP_091458712.1">
    <property type="nucleotide sequence ID" value="NZ_FOGD01000012.1"/>
</dbReference>